<keyword evidence="4" id="KW-1185">Reference proteome</keyword>
<proteinExistence type="predicted"/>
<feature type="region of interest" description="Disordered" evidence="1">
    <location>
        <begin position="1"/>
        <end position="38"/>
    </location>
</feature>
<dbReference type="Proteomes" id="UP000298030">
    <property type="component" value="Unassembled WGS sequence"/>
</dbReference>
<feature type="compositionally biased region" description="Polar residues" evidence="1">
    <location>
        <begin position="27"/>
        <end position="36"/>
    </location>
</feature>
<dbReference type="InterPro" id="IPR036047">
    <property type="entry name" value="F-box-like_dom_sf"/>
</dbReference>
<evidence type="ECO:0000313" key="4">
    <source>
        <dbReference type="Proteomes" id="UP000298030"/>
    </source>
</evidence>
<reference evidence="3 4" key="1">
    <citation type="journal article" date="2019" name="Nat. Ecol. Evol.">
        <title>Megaphylogeny resolves global patterns of mushroom evolution.</title>
        <authorList>
            <person name="Varga T."/>
            <person name="Krizsan K."/>
            <person name="Foldi C."/>
            <person name="Dima B."/>
            <person name="Sanchez-Garcia M."/>
            <person name="Sanchez-Ramirez S."/>
            <person name="Szollosi G.J."/>
            <person name="Szarkandi J.G."/>
            <person name="Papp V."/>
            <person name="Albert L."/>
            <person name="Andreopoulos W."/>
            <person name="Angelini C."/>
            <person name="Antonin V."/>
            <person name="Barry K.W."/>
            <person name="Bougher N.L."/>
            <person name="Buchanan P."/>
            <person name="Buyck B."/>
            <person name="Bense V."/>
            <person name="Catcheside P."/>
            <person name="Chovatia M."/>
            <person name="Cooper J."/>
            <person name="Damon W."/>
            <person name="Desjardin D."/>
            <person name="Finy P."/>
            <person name="Geml J."/>
            <person name="Haridas S."/>
            <person name="Hughes K."/>
            <person name="Justo A."/>
            <person name="Karasinski D."/>
            <person name="Kautmanova I."/>
            <person name="Kiss B."/>
            <person name="Kocsube S."/>
            <person name="Kotiranta H."/>
            <person name="LaButti K.M."/>
            <person name="Lechner B.E."/>
            <person name="Liimatainen K."/>
            <person name="Lipzen A."/>
            <person name="Lukacs Z."/>
            <person name="Mihaltcheva S."/>
            <person name="Morgado L.N."/>
            <person name="Niskanen T."/>
            <person name="Noordeloos M.E."/>
            <person name="Ohm R.A."/>
            <person name="Ortiz-Santana B."/>
            <person name="Ovrebo C."/>
            <person name="Racz N."/>
            <person name="Riley R."/>
            <person name="Savchenko A."/>
            <person name="Shiryaev A."/>
            <person name="Soop K."/>
            <person name="Spirin V."/>
            <person name="Szebenyi C."/>
            <person name="Tomsovsky M."/>
            <person name="Tulloss R.E."/>
            <person name="Uehling J."/>
            <person name="Grigoriev I.V."/>
            <person name="Vagvolgyi C."/>
            <person name="Papp T."/>
            <person name="Martin F.M."/>
            <person name="Miettinen O."/>
            <person name="Hibbett D.S."/>
            <person name="Nagy L.G."/>
        </authorList>
    </citation>
    <scope>NUCLEOTIDE SEQUENCE [LARGE SCALE GENOMIC DNA]</scope>
    <source>
        <strain evidence="3 4">FP101781</strain>
    </source>
</reference>
<protein>
    <recommendedName>
        <fullName evidence="2">F-box domain-containing protein</fullName>
    </recommendedName>
</protein>
<dbReference type="CDD" id="cd09917">
    <property type="entry name" value="F-box_SF"/>
    <property type="match status" value="1"/>
</dbReference>
<dbReference type="AlphaFoldDB" id="A0A4Y7SYU0"/>
<name>A0A4Y7SYU0_COPMI</name>
<dbReference type="STRING" id="71717.A0A4Y7SYU0"/>
<gene>
    <name evidence="3" type="ORF">FA13DRAFT_971909</name>
</gene>
<accession>A0A4Y7SYU0</accession>
<feature type="domain" description="F-box" evidence="2">
    <location>
        <begin position="42"/>
        <end position="93"/>
    </location>
</feature>
<evidence type="ECO:0000259" key="2">
    <source>
        <dbReference type="PROSITE" id="PS50181"/>
    </source>
</evidence>
<dbReference type="Pfam" id="PF12937">
    <property type="entry name" value="F-box-like"/>
    <property type="match status" value="1"/>
</dbReference>
<dbReference type="InterPro" id="IPR001810">
    <property type="entry name" value="F-box_dom"/>
</dbReference>
<dbReference type="PROSITE" id="PS50181">
    <property type="entry name" value="FBOX"/>
    <property type="match status" value="1"/>
</dbReference>
<evidence type="ECO:0000256" key="1">
    <source>
        <dbReference type="SAM" id="MobiDB-lite"/>
    </source>
</evidence>
<comment type="caution">
    <text evidence="3">The sequence shown here is derived from an EMBL/GenBank/DDBJ whole genome shotgun (WGS) entry which is preliminary data.</text>
</comment>
<organism evidence="3 4">
    <name type="scientific">Coprinellus micaceus</name>
    <name type="common">Glistening ink-cap mushroom</name>
    <name type="synonym">Coprinus micaceus</name>
    <dbReference type="NCBI Taxonomy" id="71717"/>
    <lineage>
        <taxon>Eukaryota</taxon>
        <taxon>Fungi</taxon>
        <taxon>Dikarya</taxon>
        <taxon>Basidiomycota</taxon>
        <taxon>Agaricomycotina</taxon>
        <taxon>Agaricomycetes</taxon>
        <taxon>Agaricomycetidae</taxon>
        <taxon>Agaricales</taxon>
        <taxon>Agaricineae</taxon>
        <taxon>Psathyrellaceae</taxon>
        <taxon>Coprinellus</taxon>
    </lineage>
</organism>
<dbReference type="EMBL" id="QPFP01000043">
    <property type="protein sequence ID" value="TEB27027.1"/>
    <property type="molecule type" value="Genomic_DNA"/>
</dbReference>
<sequence length="148" mass="16393">MHTTYAPNERHTRGRNNAPIMLPGSAKGSSKSQTISKGRRGKISVDALPLDILIAVIRKLHPAAILRLSRTSKSFRSFLMNRELARASVWVPALKAIHELPPCPDHISEPKYTYMMFSDVFCDGCGSESATHLFITAQVMCISCLPKQ</sequence>
<evidence type="ECO:0000313" key="3">
    <source>
        <dbReference type="EMBL" id="TEB27027.1"/>
    </source>
</evidence>
<dbReference type="OrthoDB" id="2322499at2759"/>
<dbReference type="SUPFAM" id="SSF81383">
    <property type="entry name" value="F-box domain"/>
    <property type="match status" value="1"/>
</dbReference>